<keyword evidence="6" id="KW-0735">Signal-anchor</keyword>
<evidence type="ECO:0000256" key="12">
    <source>
        <dbReference type="SAM" id="Phobius"/>
    </source>
</evidence>
<feature type="compositionally biased region" description="Basic and acidic residues" evidence="11">
    <location>
        <begin position="66"/>
        <end position="82"/>
    </location>
</feature>
<dbReference type="GO" id="GO:0016758">
    <property type="term" value="F:hexosyltransferase activity"/>
    <property type="evidence" value="ECO:0007669"/>
    <property type="project" value="InterPro"/>
</dbReference>
<dbReference type="GO" id="GO:0000139">
    <property type="term" value="C:Golgi membrane"/>
    <property type="evidence" value="ECO:0007669"/>
    <property type="project" value="UniProtKB-SubCell"/>
</dbReference>
<dbReference type="EMBL" id="NEDP02003892">
    <property type="protein sequence ID" value="OWF47450.1"/>
    <property type="molecule type" value="Genomic_DNA"/>
</dbReference>
<gene>
    <name evidence="13" type="ORF">KP79_PYT10336</name>
</gene>
<dbReference type="OrthoDB" id="10323577at2759"/>
<dbReference type="Gene3D" id="3.90.550.50">
    <property type="match status" value="2"/>
</dbReference>
<feature type="region of interest" description="Disordered" evidence="11">
    <location>
        <begin position="66"/>
        <end position="93"/>
    </location>
</feature>
<keyword evidence="10" id="KW-0325">Glycoprotein</keyword>
<evidence type="ECO:0000256" key="3">
    <source>
        <dbReference type="ARBA" id="ARBA00022676"/>
    </source>
</evidence>
<evidence type="ECO:0000256" key="8">
    <source>
        <dbReference type="ARBA" id="ARBA00023034"/>
    </source>
</evidence>
<reference evidence="13 14" key="1">
    <citation type="journal article" date="2017" name="Nat. Ecol. Evol.">
        <title>Scallop genome provides insights into evolution of bilaterian karyotype and development.</title>
        <authorList>
            <person name="Wang S."/>
            <person name="Zhang J."/>
            <person name="Jiao W."/>
            <person name="Li J."/>
            <person name="Xun X."/>
            <person name="Sun Y."/>
            <person name="Guo X."/>
            <person name="Huan P."/>
            <person name="Dong B."/>
            <person name="Zhang L."/>
            <person name="Hu X."/>
            <person name="Sun X."/>
            <person name="Wang J."/>
            <person name="Zhao C."/>
            <person name="Wang Y."/>
            <person name="Wang D."/>
            <person name="Huang X."/>
            <person name="Wang R."/>
            <person name="Lv J."/>
            <person name="Li Y."/>
            <person name="Zhang Z."/>
            <person name="Liu B."/>
            <person name="Lu W."/>
            <person name="Hui Y."/>
            <person name="Liang J."/>
            <person name="Zhou Z."/>
            <person name="Hou R."/>
            <person name="Li X."/>
            <person name="Liu Y."/>
            <person name="Li H."/>
            <person name="Ning X."/>
            <person name="Lin Y."/>
            <person name="Zhao L."/>
            <person name="Xing Q."/>
            <person name="Dou J."/>
            <person name="Li Y."/>
            <person name="Mao J."/>
            <person name="Guo H."/>
            <person name="Dou H."/>
            <person name="Li T."/>
            <person name="Mu C."/>
            <person name="Jiang W."/>
            <person name="Fu Q."/>
            <person name="Fu X."/>
            <person name="Miao Y."/>
            <person name="Liu J."/>
            <person name="Yu Q."/>
            <person name="Li R."/>
            <person name="Liao H."/>
            <person name="Li X."/>
            <person name="Kong Y."/>
            <person name="Jiang Z."/>
            <person name="Chourrout D."/>
            <person name="Li R."/>
            <person name="Bao Z."/>
        </authorList>
    </citation>
    <scope>NUCLEOTIDE SEQUENCE [LARGE SCALE GENOMIC DNA]</scope>
    <source>
        <strain evidence="13 14">PY_sf001</strain>
    </source>
</reference>
<evidence type="ECO:0000256" key="11">
    <source>
        <dbReference type="SAM" id="MobiDB-lite"/>
    </source>
</evidence>
<evidence type="ECO:0000313" key="13">
    <source>
        <dbReference type="EMBL" id="OWF47450.1"/>
    </source>
</evidence>
<feature type="compositionally biased region" description="Polar residues" evidence="11">
    <location>
        <begin position="83"/>
        <end position="93"/>
    </location>
</feature>
<name>A0A210QFD1_MIZYE</name>
<evidence type="ECO:0000256" key="2">
    <source>
        <dbReference type="ARBA" id="ARBA00008661"/>
    </source>
</evidence>
<sequence length="733" mass="85497">MVIPFNIYSWFKNRYVQCGRWRLTCLVSLLLLLGGVMIVIEVSLVSSRYELVKVHPREEVVHTEEIANAKEGEEDETVKNEPNDSVSNQPLQHSTQKENFSYPLNVNISEAINQKSMYGKPIPYIPINLHIYEYLNRPPDCKFPNGNTKNILVFIKSPAMNIEQRIAVRAIWRQVAVPTVKRVFTLGRVTGPKWRIEQESRLYNDILQETFDDQLNDTLKIVMSYNWAVKYCPMADLLLFLNDNFYVEYNKIAAYLRFVMETKSRNVYIGKVVSYVPPYRDESKRLFFPFEWYLSDNVPSYVRGGAYAVSYDVAQRLSMAFPYVAHLNLDDVYVGIVANKLSIRHMNDDRFDPKNKNALVWECSDVAFELLKKNCPLSGKNRQKLIDYKEEVQFYSKYNQTSRYLYYGLNFSYPLHIDLLKYVSAAVSHNKPIPYEPINPHPFHFMNRPPNCKFPVDPNGNKNILIMVKSFVGNFKLRQAIRSVWRKIGDSHIKRVFTLGYPKVNQSLVELESKKFKDIIQEDFRDAYLNNTYKTIMSFNWAVKFCPAADMVFFMDDDYYVKERELAGYLRSLRRKKDLFLGRLVVHAPPYRSNEKWHLTYQQYPYNRFPPYLSGGAFVATFDVVRKFYFAFPYVKYMGLDDVYLGIVAKKLSIIPRNETYFDSANDFAIAKHCSNDPNQLLNEQCTLIGFVIPTSDEPLEDQQPNSVMEHVKRLLHTTLSGLTKFISSNPAS</sequence>
<dbReference type="PANTHER" id="PTHR11214:SF349">
    <property type="entry name" value="BETA-1,3-GALACTOSYLTRANSFERASE BRN"/>
    <property type="match status" value="1"/>
</dbReference>
<dbReference type="Proteomes" id="UP000242188">
    <property type="component" value="Unassembled WGS sequence"/>
</dbReference>
<evidence type="ECO:0000256" key="6">
    <source>
        <dbReference type="ARBA" id="ARBA00022968"/>
    </source>
</evidence>
<feature type="transmembrane region" description="Helical" evidence="12">
    <location>
        <begin position="21"/>
        <end position="40"/>
    </location>
</feature>
<dbReference type="FunFam" id="3.90.550.50:FF:000001">
    <property type="entry name" value="Hexosyltransferase"/>
    <property type="match status" value="1"/>
</dbReference>
<evidence type="ECO:0000256" key="1">
    <source>
        <dbReference type="ARBA" id="ARBA00004323"/>
    </source>
</evidence>
<evidence type="ECO:0000256" key="4">
    <source>
        <dbReference type="ARBA" id="ARBA00022679"/>
    </source>
</evidence>
<dbReference type="PANTHER" id="PTHR11214">
    <property type="entry name" value="BETA-1,3-N-ACETYLGLUCOSAMINYLTRANSFERASE"/>
    <property type="match status" value="1"/>
</dbReference>
<evidence type="ECO:0000256" key="7">
    <source>
        <dbReference type="ARBA" id="ARBA00022989"/>
    </source>
</evidence>
<accession>A0A210QFD1</accession>
<keyword evidence="7 12" id="KW-1133">Transmembrane helix</keyword>
<dbReference type="AlphaFoldDB" id="A0A210QFD1"/>
<dbReference type="GO" id="GO:0006493">
    <property type="term" value="P:protein O-linked glycosylation"/>
    <property type="evidence" value="ECO:0007669"/>
    <property type="project" value="TreeGrafter"/>
</dbReference>
<keyword evidence="4 13" id="KW-0808">Transferase</keyword>
<evidence type="ECO:0000256" key="10">
    <source>
        <dbReference type="ARBA" id="ARBA00023180"/>
    </source>
</evidence>
<keyword evidence="9 12" id="KW-0472">Membrane</keyword>
<evidence type="ECO:0000256" key="9">
    <source>
        <dbReference type="ARBA" id="ARBA00023136"/>
    </source>
</evidence>
<comment type="subcellular location">
    <subcellularLocation>
        <location evidence="1">Golgi apparatus membrane</location>
        <topology evidence="1">Single-pass type II membrane protein</topology>
    </subcellularLocation>
</comment>
<evidence type="ECO:0000313" key="14">
    <source>
        <dbReference type="Proteomes" id="UP000242188"/>
    </source>
</evidence>
<keyword evidence="8" id="KW-0333">Golgi apparatus</keyword>
<organism evidence="13 14">
    <name type="scientific">Mizuhopecten yessoensis</name>
    <name type="common">Japanese scallop</name>
    <name type="synonym">Patinopecten yessoensis</name>
    <dbReference type="NCBI Taxonomy" id="6573"/>
    <lineage>
        <taxon>Eukaryota</taxon>
        <taxon>Metazoa</taxon>
        <taxon>Spiralia</taxon>
        <taxon>Lophotrochozoa</taxon>
        <taxon>Mollusca</taxon>
        <taxon>Bivalvia</taxon>
        <taxon>Autobranchia</taxon>
        <taxon>Pteriomorphia</taxon>
        <taxon>Pectinida</taxon>
        <taxon>Pectinoidea</taxon>
        <taxon>Pectinidae</taxon>
        <taxon>Mizuhopecten</taxon>
    </lineage>
</organism>
<keyword evidence="14" id="KW-1185">Reference proteome</keyword>
<protein>
    <submittedName>
        <fullName evidence="13">Beta-1,3-galactosyltransferase brn</fullName>
    </submittedName>
</protein>
<keyword evidence="5 12" id="KW-0812">Transmembrane</keyword>
<proteinExistence type="inferred from homology"/>
<comment type="similarity">
    <text evidence="2">Belongs to the glycosyltransferase 31 family.</text>
</comment>
<dbReference type="Pfam" id="PF01762">
    <property type="entry name" value="Galactosyl_T"/>
    <property type="match status" value="2"/>
</dbReference>
<comment type="caution">
    <text evidence="13">The sequence shown here is derived from an EMBL/GenBank/DDBJ whole genome shotgun (WGS) entry which is preliminary data.</text>
</comment>
<dbReference type="GO" id="GO:0008194">
    <property type="term" value="F:UDP-glycosyltransferase activity"/>
    <property type="evidence" value="ECO:0007669"/>
    <property type="project" value="TreeGrafter"/>
</dbReference>
<dbReference type="InterPro" id="IPR002659">
    <property type="entry name" value="Glyco_trans_31"/>
</dbReference>
<keyword evidence="3 13" id="KW-0328">Glycosyltransferase</keyword>
<evidence type="ECO:0000256" key="5">
    <source>
        <dbReference type="ARBA" id="ARBA00022692"/>
    </source>
</evidence>